<comment type="caution">
    <text evidence="2">The sequence shown here is derived from an EMBL/GenBank/DDBJ whole genome shotgun (WGS) entry which is preliminary data.</text>
</comment>
<proteinExistence type="predicted"/>
<keyword evidence="1" id="KW-0812">Transmembrane</keyword>
<accession>A0ABU0YTV4</accession>
<evidence type="ECO:0000313" key="2">
    <source>
        <dbReference type="EMBL" id="MDQ7251144.1"/>
    </source>
</evidence>
<reference evidence="3" key="1">
    <citation type="submission" date="2023-08" db="EMBL/GenBank/DDBJ databases">
        <title>Rhodospirillaceae gen. nov., a novel taxon isolated from the Yangtze River Yuezi River estuary sludge.</title>
        <authorList>
            <person name="Ruan L."/>
        </authorList>
    </citation>
    <scope>NUCLEOTIDE SEQUENCE [LARGE SCALE GENOMIC DNA]</scope>
    <source>
        <strain evidence="3">R-7</strain>
    </source>
</reference>
<dbReference type="EMBL" id="JAUYVI010000009">
    <property type="protein sequence ID" value="MDQ7251144.1"/>
    <property type="molecule type" value="Genomic_DNA"/>
</dbReference>
<keyword evidence="1" id="KW-0472">Membrane</keyword>
<evidence type="ECO:0000313" key="3">
    <source>
        <dbReference type="Proteomes" id="UP001230156"/>
    </source>
</evidence>
<sequence length="60" mass="6298">MKTTLISIIAALAALGLLVGALLLYIAARIALAAVLFFLFAGIVVWAIVRHLRGPAVPQD</sequence>
<gene>
    <name evidence="2" type="ORF">Q8A70_25885</name>
</gene>
<name>A0ABU0YTV4_9PROT</name>
<organism evidence="2 3">
    <name type="scientific">Dongia sedimenti</name>
    <dbReference type="NCBI Taxonomy" id="3064282"/>
    <lineage>
        <taxon>Bacteria</taxon>
        <taxon>Pseudomonadati</taxon>
        <taxon>Pseudomonadota</taxon>
        <taxon>Alphaproteobacteria</taxon>
        <taxon>Rhodospirillales</taxon>
        <taxon>Dongiaceae</taxon>
        <taxon>Dongia</taxon>
    </lineage>
</organism>
<dbReference type="RefSeq" id="WP_379961223.1">
    <property type="nucleotide sequence ID" value="NZ_JAUYVI010000009.1"/>
</dbReference>
<keyword evidence="1" id="KW-1133">Transmembrane helix</keyword>
<keyword evidence="3" id="KW-1185">Reference proteome</keyword>
<evidence type="ECO:0000256" key="1">
    <source>
        <dbReference type="SAM" id="Phobius"/>
    </source>
</evidence>
<dbReference type="Proteomes" id="UP001230156">
    <property type="component" value="Unassembled WGS sequence"/>
</dbReference>
<feature type="transmembrane region" description="Helical" evidence="1">
    <location>
        <begin position="30"/>
        <end position="49"/>
    </location>
</feature>
<protein>
    <submittedName>
        <fullName evidence="2">Uncharacterized protein</fullName>
    </submittedName>
</protein>